<dbReference type="Pfam" id="PF14223">
    <property type="entry name" value="Retrotran_gag_2"/>
    <property type="match status" value="1"/>
</dbReference>
<evidence type="ECO:0000313" key="2">
    <source>
        <dbReference type="Proteomes" id="UP000321947"/>
    </source>
</evidence>
<dbReference type="AlphaFoldDB" id="A0A5D3BTP6"/>
<accession>A0A5D3BTP6</accession>
<proteinExistence type="predicted"/>
<organism evidence="1 2">
    <name type="scientific">Cucumis melo var. makuwa</name>
    <name type="common">Oriental melon</name>
    <dbReference type="NCBI Taxonomy" id="1194695"/>
    <lineage>
        <taxon>Eukaryota</taxon>
        <taxon>Viridiplantae</taxon>
        <taxon>Streptophyta</taxon>
        <taxon>Embryophyta</taxon>
        <taxon>Tracheophyta</taxon>
        <taxon>Spermatophyta</taxon>
        <taxon>Magnoliopsida</taxon>
        <taxon>eudicotyledons</taxon>
        <taxon>Gunneridae</taxon>
        <taxon>Pentapetalae</taxon>
        <taxon>rosids</taxon>
        <taxon>fabids</taxon>
        <taxon>Cucurbitales</taxon>
        <taxon>Cucurbitaceae</taxon>
        <taxon>Benincaseae</taxon>
        <taxon>Cucumis</taxon>
    </lineage>
</organism>
<dbReference type="Proteomes" id="UP000321947">
    <property type="component" value="Unassembled WGS sequence"/>
</dbReference>
<comment type="caution">
    <text evidence="1">The sequence shown here is derived from an EMBL/GenBank/DDBJ whole genome shotgun (WGS) entry which is preliminary data.</text>
</comment>
<sequence>MDPSKTLTDNIDEFKKTVSEFKSLEDKLSDENEVYVLLNSLPKAYKVTLWSVNTREKVEFQVFKDSRVVLVGEKRLTFGTKGCLTSAKKGLRLYPNKTSYLKKLSISCLSVNIVC</sequence>
<name>A0A5D3BTP6_CUCMM</name>
<gene>
    <name evidence="1" type="ORF">E5676_scaffold218G00450</name>
</gene>
<protein>
    <recommendedName>
        <fullName evidence="3">Gag-pol polyprotein</fullName>
    </recommendedName>
</protein>
<evidence type="ECO:0000313" key="1">
    <source>
        <dbReference type="EMBL" id="TYK02847.1"/>
    </source>
</evidence>
<reference evidence="1 2" key="1">
    <citation type="submission" date="2019-08" db="EMBL/GenBank/DDBJ databases">
        <title>Draft genome sequences of two oriental melons (Cucumis melo L. var makuwa).</title>
        <authorList>
            <person name="Kwon S.-Y."/>
        </authorList>
    </citation>
    <scope>NUCLEOTIDE SEQUENCE [LARGE SCALE GENOMIC DNA]</scope>
    <source>
        <strain evidence="2">cv. Chang Bougi</strain>
        <tissue evidence="1">Leaf</tissue>
    </source>
</reference>
<dbReference type="EMBL" id="SSTD01015334">
    <property type="protein sequence ID" value="TYK02847.1"/>
    <property type="molecule type" value="Genomic_DNA"/>
</dbReference>
<evidence type="ECO:0008006" key="3">
    <source>
        <dbReference type="Google" id="ProtNLM"/>
    </source>
</evidence>